<keyword evidence="4 10" id="KW-0699">rRNA-binding</keyword>
<dbReference type="EC" id="3.6.1.-" evidence="10"/>
<feature type="binding site" evidence="10">
    <location>
        <begin position="164"/>
        <end position="172"/>
    </location>
    <ligand>
        <name>GTP</name>
        <dbReference type="ChEBI" id="CHEBI:37565"/>
    </ligand>
</feature>
<dbReference type="PANTHER" id="PTHR32120:SF11">
    <property type="entry name" value="SMALL RIBOSOMAL SUBUNIT BIOGENESIS GTPASE RSGA 1, MITOCHONDRIAL-RELATED"/>
    <property type="match status" value="1"/>
</dbReference>
<evidence type="ECO:0000256" key="2">
    <source>
        <dbReference type="ARBA" id="ARBA00022517"/>
    </source>
</evidence>
<dbReference type="EMBL" id="VULR01000012">
    <property type="protein sequence ID" value="MSS43866.1"/>
    <property type="molecule type" value="Genomic_DNA"/>
</dbReference>
<evidence type="ECO:0000256" key="4">
    <source>
        <dbReference type="ARBA" id="ARBA00022730"/>
    </source>
</evidence>
<dbReference type="InterPro" id="IPR031944">
    <property type="entry name" value="RsgA_N"/>
</dbReference>
<feature type="binding site" evidence="10">
    <location>
        <position position="252"/>
    </location>
    <ligand>
        <name>Zn(2+)</name>
        <dbReference type="ChEBI" id="CHEBI:29105"/>
    </ligand>
</feature>
<evidence type="ECO:0000256" key="7">
    <source>
        <dbReference type="ARBA" id="ARBA00022833"/>
    </source>
</evidence>
<dbReference type="InterPro" id="IPR030378">
    <property type="entry name" value="G_CP_dom"/>
</dbReference>
<feature type="binding site" evidence="10">
    <location>
        <position position="254"/>
    </location>
    <ligand>
        <name>Zn(2+)</name>
        <dbReference type="ChEBI" id="CHEBI:29105"/>
    </ligand>
</feature>
<dbReference type="Pfam" id="PF16745">
    <property type="entry name" value="RsgA_N"/>
    <property type="match status" value="1"/>
</dbReference>
<dbReference type="CDD" id="cd04466">
    <property type="entry name" value="S1_YloQ_GTPase"/>
    <property type="match status" value="1"/>
</dbReference>
<gene>
    <name evidence="10 13" type="primary">rsgA</name>
    <name evidence="13" type="ORF">FYJ27_09030</name>
</gene>
<dbReference type="Gene3D" id="3.40.50.300">
    <property type="entry name" value="P-loop containing nucleotide triphosphate hydrolases"/>
    <property type="match status" value="1"/>
</dbReference>
<dbReference type="AlphaFoldDB" id="A0A844FIW9"/>
<evidence type="ECO:0000256" key="5">
    <source>
        <dbReference type="ARBA" id="ARBA00022741"/>
    </source>
</evidence>
<keyword evidence="3 10" id="KW-0479">Metal-binding</keyword>
<feature type="binding site" evidence="10">
    <location>
        <begin position="113"/>
        <end position="116"/>
    </location>
    <ligand>
        <name>GTP</name>
        <dbReference type="ChEBI" id="CHEBI:37565"/>
    </ligand>
</feature>
<dbReference type="PROSITE" id="PS50936">
    <property type="entry name" value="ENGC_GTPASE"/>
    <property type="match status" value="1"/>
</dbReference>
<dbReference type="RefSeq" id="WP_154484543.1">
    <property type="nucleotide sequence ID" value="NZ_VULR01000012.1"/>
</dbReference>
<keyword evidence="6 10" id="KW-0378">Hydrolase</keyword>
<name>A0A844FIW9_9FIRM</name>
<dbReference type="PROSITE" id="PS51721">
    <property type="entry name" value="G_CP"/>
    <property type="match status" value="1"/>
</dbReference>
<dbReference type="InterPro" id="IPR004881">
    <property type="entry name" value="Ribosome_biogen_GTPase_RsgA"/>
</dbReference>
<evidence type="ECO:0000256" key="8">
    <source>
        <dbReference type="ARBA" id="ARBA00022884"/>
    </source>
</evidence>
<dbReference type="NCBIfam" id="TIGR00157">
    <property type="entry name" value="ribosome small subunit-dependent GTPase A"/>
    <property type="match status" value="1"/>
</dbReference>
<dbReference type="Gene3D" id="1.10.40.50">
    <property type="entry name" value="Probable gtpase engc, domain 3"/>
    <property type="match status" value="1"/>
</dbReference>
<accession>A0A844FIW9</accession>
<comment type="subcellular location">
    <subcellularLocation>
        <location evidence="10">Cytoplasm</location>
    </subcellularLocation>
</comment>
<comment type="function">
    <text evidence="10">One of several proteins that assist in the late maturation steps of the functional core of the 30S ribosomal subunit. Helps release RbfA from mature subunits. May play a role in the assembly of ribosomal proteins into the subunit. Circularly permuted GTPase that catalyzes slow GTP hydrolysis, GTPase activity is stimulated by the 30S ribosomal subunit.</text>
</comment>
<dbReference type="GO" id="GO:0019843">
    <property type="term" value="F:rRNA binding"/>
    <property type="evidence" value="ECO:0007669"/>
    <property type="project" value="UniProtKB-KW"/>
</dbReference>
<feature type="binding site" evidence="10">
    <location>
        <position position="247"/>
    </location>
    <ligand>
        <name>Zn(2+)</name>
        <dbReference type="ChEBI" id="CHEBI:29105"/>
    </ligand>
</feature>
<feature type="domain" description="EngC GTPase" evidence="11">
    <location>
        <begin position="73"/>
        <end position="220"/>
    </location>
</feature>
<keyword evidence="7 10" id="KW-0862">Zinc</keyword>
<dbReference type="HAMAP" id="MF_01820">
    <property type="entry name" value="GTPase_RsgA"/>
    <property type="match status" value="1"/>
</dbReference>
<protein>
    <recommendedName>
        <fullName evidence="10">Small ribosomal subunit biogenesis GTPase RsgA</fullName>
        <ecNumber evidence="10">3.6.1.-</ecNumber>
    </recommendedName>
</protein>
<dbReference type="GO" id="GO:0003924">
    <property type="term" value="F:GTPase activity"/>
    <property type="evidence" value="ECO:0007669"/>
    <property type="project" value="UniProtKB-UniRule"/>
</dbReference>
<comment type="similarity">
    <text evidence="10">Belongs to the TRAFAC class YlqF/YawG GTPase family. RsgA subfamily.</text>
</comment>
<keyword evidence="2 10" id="KW-0690">Ribosome biogenesis</keyword>
<evidence type="ECO:0000256" key="9">
    <source>
        <dbReference type="ARBA" id="ARBA00023134"/>
    </source>
</evidence>
<dbReference type="OrthoDB" id="9809485at2"/>
<comment type="caution">
    <text evidence="13">The sequence shown here is derived from an EMBL/GenBank/DDBJ whole genome shotgun (WGS) entry which is preliminary data.</text>
</comment>
<dbReference type="InterPro" id="IPR027417">
    <property type="entry name" value="P-loop_NTPase"/>
</dbReference>
<reference evidence="13 14" key="1">
    <citation type="submission" date="2019-08" db="EMBL/GenBank/DDBJ databases">
        <title>In-depth cultivation of the pig gut microbiome towards novel bacterial diversity and tailored functional studies.</title>
        <authorList>
            <person name="Wylensek D."/>
            <person name="Hitch T.C.A."/>
            <person name="Clavel T."/>
        </authorList>
    </citation>
    <scope>NUCLEOTIDE SEQUENCE [LARGE SCALE GENOMIC DNA]</scope>
    <source>
        <strain evidence="13 14">Med78-601-WT-4W-RMD-3</strain>
    </source>
</reference>
<dbReference type="Gene3D" id="2.40.50.140">
    <property type="entry name" value="Nucleic acid-binding proteins"/>
    <property type="match status" value="1"/>
</dbReference>
<keyword evidence="8 10" id="KW-0694">RNA-binding</keyword>
<dbReference type="CDD" id="cd01854">
    <property type="entry name" value="YjeQ_EngC"/>
    <property type="match status" value="1"/>
</dbReference>
<dbReference type="InterPro" id="IPR012340">
    <property type="entry name" value="NA-bd_OB-fold"/>
</dbReference>
<sequence length="293" mass="33495">MVEGIIVKGIGGFYYVKTDTGIYECRARGVFRENKITPLIGDRVKIRENNLDMTGYVEEIMERETELIRPPVANVTQAVIVMSVKSPSLNLWLLDRFLVLAEEQKLNVVIVINKIDLDNNSIGKNIYENYSNMGYKVILSSCTLNKEIDTLKEVLKDEVTVFAGPSGVGKSSILNRIQPNLKLKTGEISEKTKRGKHTTRHVELIELDAGGYVLDTPGFSSLKLDFIETEGELQQYFKDIRKYSGHCKFNSCLHVKEPDCEVKKQLELGNISKERYNNYLNFLDEIKRNTRRY</sequence>
<keyword evidence="1 10" id="KW-0963">Cytoplasm</keyword>
<dbReference type="GO" id="GO:0042274">
    <property type="term" value="P:ribosomal small subunit biogenesis"/>
    <property type="evidence" value="ECO:0007669"/>
    <property type="project" value="UniProtKB-UniRule"/>
</dbReference>
<feature type="domain" description="CP-type G" evidence="12">
    <location>
        <begin position="64"/>
        <end position="222"/>
    </location>
</feature>
<dbReference type="GO" id="GO:0005737">
    <property type="term" value="C:cytoplasm"/>
    <property type="evidence" value="ECO:0007669"/>
    <property type="project" value="UniProtKB-SubCell"/>
</dbReference>
<dbReference type="SUPFAM" id="SSF52540">
    <property type="entry name" value="P-loop containing nucleoside triphosphate hydrolases"/>
    <property type="match status" value="1"/>
</dbReference>
<dbReference type="GO" id="GO:0046872">
    <property type="term" value="F:metal ion binding"/>
    <property type="evidence" value="ECO:0007669"/>
    <property type="project" value="UniProtKB-KW"/>
</dbReference>
<feature type="binding site" evidence="10">
    <location>
        <position position="260"/>
    </location>
    <ligand>
        <name>Zn(2+)</name>
        <dbReference type="ChEBI" id="CHEBI:29105"/>
    </ligand>
</feature>
<evidence type="ECO:0000259" key="12">
    <source>
        <dbReference type="PROSITE" id="PS51721"/>
    </source>
</evidence>
<evidence type="ECO:0000313" key="13">
    <source>
        <dbReference type="EMBL" id="MSS43866.1"/>
    </source>
</evidence>
<organism evidence="13 14">
    <name type="scientific">Anaerosalibacter bizertensis</name>
    <dbReference type="NCBI Taxonomy" id="932217"/>
    <lineage>
        <taxon>Bacteria</taxon>
        <taxon>Bacillati</taxon>
        <taxon>Bacillota</taxon>
        <taxon>Tissierellia</taxon>
        <taxon>Tissierellales</taxon>
        <taxon>Sporanaerobacteraceae</taxon>
        <taxon>Anaerosalibacter</taxon>
    </lineage>
</organism>
<evidence type="ECO:0000259" key="11">
    <source>
        <dbReference type="PROSITE" id="PS50936"/>
    </source>
</evidence>
<keyword evidence="9 10" id="KW-0342">GTP-binding</keyword>
<dbReference type="InterPro" id="IPR010914">
    <property type="entry name" value="RsgA_GTPase_dom"/>
</dbReference>
<dbReference type="SUPFAM" id="SSF50249">
    <property type="entry name" value="Nucleic acid-binding proteins"/>
    <property type="match status" value="1"/>
</dbReference>
<evidence type="ECO:0000256" key="1">
    <source>
        <dbReference type="ARBA" id="ARBA00022490"/>
    </source>
</evidence>
<dbReference type="PANTHER" id="PTHR32120">
    <property type="entry name" value="SMALL RIBOSOMAL SUBUNIT BIOGENESIS GTPASE RSGA"/>
    <property type="match status" value="1"/>
</dbReference>
<keyword evidence="5 10" id="KW-0547">Nucleotide-binding</keyword>
<dbReference type="Proteomes" id="UP000462760">
    <property type="component" value="Unassembled WGS sequence"/>
</dbReference>
<evidence type="ECO:0000313" key="14">
    <source>
        <dbReference type="Proteomes" id="UP000462760"/>
    </source>
</evidence>
<evidence type="ECO:0000256" key="10">
    <source>
        <dbReference type="HAMAP-Rule" id="MF_01820"/>
    </source>
</evidence>
<proteinExistence type="inferred from homology"/>
<evidence type="ECO:0000256" key="6">
    <source>
        <dbReference type="ARBA" id="ARBA00022801"/>
    </source>
</evidence>
<comment type="cofactor">
    <cofactor evidence="10">
        <name>Zn(2+)</name>
        <dbReference type="ChEBI" id="CHEBI:29105"/>
    </cofactor>
    <text evidence="10">Binds 1 zinc ion per subunit.</text>
</comment>
<dbReference type="GO" id="GO:0005525">
    <property type="term" value="F:GTP binding"/>
    <property type="evidence" value="ECO:0007669"/>
    <property type="project" value="UniProtKB-UniRule"/>
</dbReference>
<evidence type="ECO:0000256" key="3">
    <source>
        <dbReference type="ARBA" id="ARBA00022723"/>
    </source>
</evidence>
<comment type="subunit">
    <text evidence="10">Monomer. Associates with 30S ribosomal subunit, binds 16S rRNA.</text>
</comment>
<dbReference type="Pfam" id="PF03193">
    <property type="entry name" value="RsgA_GTPase"/>
    <property type="match status" value="1"/>
</dbReference>